<sequence length="422" mass="47574">MSMQIRSENLCLSEVGSIELAIESNKHLDSKLDEFIENNHKIDLSLAMKNLVTVGKILNRAYGGSIGFKCSTSTIKILSEYQSMIHNSCLACSTFVSACLNSLKYHKCAIALVEKDKIEAALAIMEKCSELASKMVKASEELANQADELCKLSEEALTAAREDKKVSQQEIEQIAELIRVSRAKQAELEANKNSLPKKIEEIQEEKQKIERSIDQLIEKADRENTHEIVNSSPSPATSSLKSTDNNNEKKGKKISRSEKLYQKEKELSDSLKDLEREERISNAEMAEISTKIKNLTVKNEDLETFQVLINKSIELLELSKKELGKIKTTFELTKDFWIVVLNHCNELTDLGTFKNNAKADLKDEVIEKLRLSGLQWLCLGKINYKAKEIIEDVSKQVDGFLNNLPTKSEAARILQDEAENLF</sequence>
<feature type="compositionally biased region" description="Low complexity" evidence="1">
    <location>
        <begin position="231"/>
        <end position="243"/>
    </location>
</feature>
<dbReference type="STRING" id="10195.A0A3M7R822"/>
<keyword evidence="3" id="KW-1185">Reference proteome</keyword>
<dbReference type="PANTHER" id="PTHR37508">
    <property type="entry name" value="TRANSMEMBRANE PROTEIN"/>
    <property type="match status" value="1"/>
</dbReference>
<dbReference type="OrthoDB" id="10373474at2759"/>
<dbReference type="AlphaFoldDB" id="A0A3M7R822"/>
<dbReference type="EMBL" id="REGN01003980">
    <property type="protein sequence ID" value="RNA19763.1"/>
    <property type="molecule type" value="Genomic_DNA"/>
</dbReference>
<evidence type="ECO:0000313" key="3">
    <source>
        <dbReference type="Proteomes" id="UP000276133"/>
    </source>
</evidence>
<dbReference type="PANTHER" id="PTHR37508:SF1">
    <property type="entry name" value="TRANSMEMBRANE PROTEIN"/>
    <property type="match status" value="1"/>
</dbReference>
<gene>
    <name evidence="2" type="ORF">BpHYR1_012136</name>
</gene>
<protein>
    <submittedName>
        <fullName evidence="2">Uncharacterized protein</fullName>
    </submittedName>
</protein>
<evidence type="ECO:0000313" key="2">
    <source>
        <dbReference type="EMBL" id="RNA19763.1"/>
    </source>
</evidence>
<comment type="caution">
    <text evidence="2">The sequence shown here is derived from an EMBL/GenBank/DDBJ whole genome shotgun (WGS) entry which is preliminary data.</text>
</comment>
<accession>A0A3M7R822</accession>
<reference evidence="2 3" key="1">
    <citation type="journal article" date="2018" name="Sci. Rep.">
        <title>Genomic signatures of local adaptation to the degree of environmental predictability in rotifers.</title>
        <authorList>
            <person name="Franch-Gras L."/>
            <person name="Hahn C."/>
            <person name="Garcia-Roger E.M."/>
            <person name="Carmona M.J."/>
            <person name="Serra M."/>
            <person name="Gomez A."/>
        </authorList>
    </citation>
    <scope>NUCLEOTIDE SEQUENCE [LARGE SCALE GENOMIC DNA]</scope>
    <source>
        <strain evidence="2">HYR1</strain>
    </source>
</reference>
<feature type="region of interest" description="Disordered" evidence="1">
    <location>
        <begin position="220"/>
        <end position="258"/>
    </location>
</feature>
<organism evidence="2 3">
    <name type="scientific">Brachionus plicatilis</name>
    <name type="common">Marine rotifer</name>
    <name type="synonym">Brachionus muelleri</name>
    <dbReference type="NCBI Taxonomy" id="10195"/>
    <lineage>
        <taxon>Eukaryota</taxon>
        <taxon>Metazoa</taxon>
        <taxon>Spiralia</taxon>
        <taxon>Gnathifera</taxon>
        <taxon>Rotifera</taxon>
        <taxon>Eurotatoria</taxon>
        <taxon>Monogononta</taxon>
        <taxon>Pseudotrocha</taxon>
        <taxon>Ploima</taxon>
        <taxon>Brachionidae</taxon>
        <taxon>Brachionus</taxon>
    </lineage>
</organism>
<evidence type="ECO:0000256" key="1">
    <source>
        <dbReference type="SAM" id="MobiDB-lite"/>
    </source>
</evidence>
<proteinExistence type="predicted"/>
<dbReference type="Proteomes" id="UP000276133">
    <property type="component" value="Unassembled WGS sequence"/>
</dbReference>
<name>A0A3M7R822_BRAPC</name>